<organism evidence="4 5">
    <name type="scientific">Yeguia hominis</name>
    <dbReference type="NCBI Taxonomy" id="2763662"/>
    <lineage>
        <taxon>Bacteria</taxon>
        <taxon>Bacillati</taxon>
        <taxon>Bacillota</taxon>
        <taxon>Clostridia</taxon>
        <taxon>Eubacteriales</taxon>
        <taxon>Yeguiaceae</taxon>
        <taxon>Yeguia</taxon>
    </lineage>
</organism>
<dbReference type="AlphaFoldDB" id="A0A926DB06"/>
<dbReference type="InterPro" id="IPR001387">
    <property type="entry name" value="Cro/C1-type_HTH"/>
</dbReference>
<evidence type="ECO:0000259" key="3">
    <source>
        <dbReference type="PROSITE" id="PS50943"/>
    </source>
</evidence>
<proteinExistence type="predicted"/>
<evidence type="ECO:0000256" key="1">
    <source>
        <dbReference type="ARBA" id="ARBA00023125"/>
    </source>
</evidence>
<dbReference type="Proteomes" id="UP000651482">
    <property type="component" value="Unassembled WGS sequence"/>
</dbReference>
<evidence type="ECO:0000313" key="4">
    <source>
        <dbReference type="EMBL" id="MBC8534931.1"/>
    </source>
</evidence>
<dbReference type="Gene3D" id="1.10.260.40">
    <property type="entry name" value="lambda repressor-like DNA-binding domains"/>
    <property type="match status" value="1"/>
</dbReference>
<dbReference type="EMBL" id="JACRSN010000028">
    <property type="protein sequence ID" value="MBC8534931.1"/>
    <property type="molecule type" value="Genomic_DNA"/>
</dbReference>
<dbReference type="RefSeq" id="WP_249320570.1">
    <property type="nucleotide sequence ID" value="NZ_JACRSN010000028.1"/>
</dbReference>
<keyword evidence="5" id="KW-1185">Reference proteome</keyword>
<dbReference type="GO" id="GO:0003677">
    <property type="term" value="F:DNA binding"/>
    <property type="evidence" value="ECO:0007669"/>
    <property type="project" value="UniProtKB-KW"/>
</dbReference>
<dbReference type="PANTHER" id="PTHR46558">
    <property type="entry name" value="TRACRIPTIONAL REGULATORY PROTEIN-RELATED-RELATED"/>
    <property type="match status" value="1"/>
</dbReference>
<dbReference type="PROSITE" id="PS50943">
    <property type="entry name" value="HTH_CROC1"/>
    <property type="match status" value="1"/>
</dbReference>
<keyword evidence="1" id="KW-0238">DNA-binding</keyword>
<dbReference type="SMART" id="SM00530">
    <property type="entry name" value="HTH_XRE"/>
    <property type="match status" value="1"/>
</dbReference>
<gene>
    <name evidence="4" type="ORF">IAG03_13285</name>
</gene>
<feature type="region of interest" description="Disordered" evidence="2">
    <location>
        <begin position="78"/>
        <end position="99"/>
    </location>
</feature>
<dbReference type="SUPFAM" id="SSF47413">
    <property type="entry name" value="lambda repressor-like DNA-binding domains"/>
    <property type="match status" value="1"/>
</dbReference>
<comment type="caution">
    <text evidence="4">The sequence shown here is derived from an EMBL/GenBank/DDBJ whole genome shotgun (WGS) entry which is preliminary data.</text>
</comment>
<accession>A0A926DB06</accession>
<dbReference type="PANTHER" id="PTHR46558:SF11">
    <property type="entry name" value="HTH-TYPE TRANSCRIPTIONAL REGULATOR XRE"/>
    <property type="match status" value="1"/>
</dbReference>
<evidence type="ECO:0000313" key="5">
    <source>
        <dbReference type="Proteomes" id="UP000651482"/>
    </source>
</evidence>
<sequence length="236" mass="25743">MNNSFPRMLTLLRKERGLSQKAAAQELGVSQALLSHYEKGIRECGLAFLVRAADFYQVSCDYLLGRTPHRAGGVLKAEDLPETPAPVPENVESGETQSSLHKKVLTNSVHVLFGLLHTYENEPLANEATLFLEAAIYKLFRALYLANPKNPNGLFAFPGPAADGFSTAAMSISAANFQELLLAEYAGAAPKKPSQKGSVTALSPEVLSLEYPVFSEALFRLIREVETRMNDCQAGR</sequence>
<protein>
    <submittedName>
        <fullName evidence="4">Helix-turn-helix transcriptional regulator</fullName>
    </submittedName>
</protein>
<dbReference type="CDD" id="cd00093">
    <property type="entry name" value="HTH_XRE"/>
    <property type="match status" value="1"/>
</dbReference>
<name>A0A926DB06_9FIRM</name>
<dbReference type="Pfam" id="PF01381">
    <property type="entry name" value="HTH_3"/>
    <property type="match status" value="1"/>
</dbReference>
<feature type="domain" description="HTH cro/C1-type" evidence="3">
    <location>
        <begin position="9"/>
        <end position="63"/>
    </location>
</feature>
<reference evidence="4" key="1">
    <citation type="submission" date="2020-08" db="EMBL/GenBank/DDBJ databases">
        <title>Genome public.</title>
        <authorList>
            <person name="Liu C."/>
            <person name="Sun Q."/>
        </authorList>
    </citation>
    <scope>NUCLEOTIDE SEQUENCE</scope>
    <source>
        <strain evidence="4">NSJ-40</strain>
    </source>
</reference>
<dbReference type="InterPro" id="IPR010982">
    <property type="entry name" value="Lambda_DNA-bd_dom_sf"/>
</dbReference>
<evidence type="ECO:0000256" key="2">
    <source>
        <dbReference type="SAM" id="MobiDB-lite"/>
    </source>
</evidence>